<dbReference type="PIRSF" id="PIRSF000097">
    <property type="entry name" value="AKR"/>
    <property type="match status" value="1"/>
</dbReference>
<dbReference type="PANTHER" id="PTHR43827:SF3">
    <property type="entry name" value="NADP-DEPENDENT OXIDOREDUCTASE DOMAIN-CONTAINING PROTEIN"/>
    <property type="match status" value="1"/>
</dbReference>
<keyword evidence="2" id="KW-0521">NADP</keyword>
<feature type="active site" description="Proton donor" evidence="4">
    <location>
        <position position="49"/>
    </location>
</feature>
<gene>
    <name evidence="8" type="ORF">DKB62_07855</name>
</gene>
<evidence type="ECO:0000256" key="6">
    <source>
        <dbReference type="PIRSR" id="PIRSR000097-3"/>
    </source>
</evidence>
<sequence>MEYVLLNNGVSMPVLGFGTFQIPNGAPCREAVAAALAAGYRHIDTASSYQNEEAVGQAIRQSGVARSELFITSKAYIHEMGYDKTKAAFDRQLRLLGLDYLDLYLVHMPFGDYYGSWRAMEELYKEGKIRAIGVSNFSSSRLMDLCYNADIAPAVNQIERHPFYQRAEELAVMEELNVQAEAWAPFAEGMNGMFTQPVLQEIAAAHGKSVAQVILRWEIQSGLPCIAKSVRPERIRENFAIWDFELTADEMKGIAALDLGHPQMLDTERPSEVKRVYDFLNNPVVTSLHE</sequence>
<dbReference type="Proteomes" id="UP000254337">
    <property type="component" value="Chromosome"/>
</dbReference>
<dbReference type="InterPro" id="IPR023210">
    <property type="entry name" value="NADP_OxRdtase_dom"/>
</dbReference>
<evidence type="ECO:0000256" key="1">
    <source>
        <dbReference type="ARBA" id="ARBA00007905"/>
    </source>
</evidence>
<evidence type="ECO:0000313" key="9">
    <source>
        <dbReference type="Proteomes" id="UP000254337"/>
    </source>
</evidence>
<evidence type="ECO:0000256" key="3">
    <source>
        <dbReference type="ARBA" id="ARBA00023002"/>
    </source>
</evidence>
<dbReference type="Pfam" id="PF00248">
    <property type="entry name" value="Aldo_ket_red"/>
    <property type="match status" value="1"/>
</dbReference>
<dbReference type="FunFam" id="3.20.20.100:FF:000015">
    <property type="entry name" value="Oxidoreductase, aldo/keto reductase family"/>
    <property type="match status" value="1"/>
</dbReference>
<dbReference type="AlphaFoldDB" id="A0A346B042"/>
<dbReference type="RefSeq" id="WP_087477295.1">
    <property type="nucleotide sequence ID" value="NZ_CP029462.1"/>
</dbReference>
<dbReference type="Gene3D" id="3.20.20.100">
    <property type="entry name" value="NADP-dependent oxidoreductase domain"/>
    <property type="match status" value="1"/>
</dbReference>
<feature type="site" description="Lowers pKa of active site Tyr" evidence="6">
    <location>
        <position position="74"/>
    </location>
</feature>
<evidence type="ECO:0000313" key="8">
    <source>
        <dbReference type="EMBL" id="AXL21485.1"/>
    </source>
</evidence>
<dbReference type="SUPFAM" id="SSF51430">
    <property type="entry name" value="NAD(P)-linked oxidoreductase"/>
    <property type="match status" value="1"/>
</dbReference>
<evidence type="ECO:0000256" key="5">
    <source>
        <dbReference type="PIRSR" id="PIRSR000097-2"/>
    </source>
</evidence>
<comment type="similarity">
    <text evidence="1">Belongs to the aldo/keto reductase family.</text>
</comment>
<dbReference type="KEGG" id="meg:DKB62_07855"/>
<dbReference type="InterPro" id="IPR036812">
    <property type="entry name" value="NAD(P)_OxRdtase_dom_sf"/>
</dbReference>
<dbReference type="PRINTS" id="PR00069">
    <property type="entry name" value="ALDKETRDTASE"/>
</dbReference>
<organism evidence="8 9">
    <name type="scientific">Megasphaera stantonii</name>
    <dbReference type="NCBI Taxonomy" id="2144175"/>
    <lineage>
        <taxon>Bacteria</taxon>
        <taxon>Bacillati</taxon>
        <taxon>Bacillota</taxon>
        <taxon>Negativicutes</taxon>
        <taxon>Veillonellales</taxon>
        <taxon>Veillonellaceae</taxon>
        <taxon>Megasphaera</taxon>
    </lineage>
</organism>
<keyword evidence="9" id="KW-1185">Reference proteome</keyword>
<evidence type="ECO:0000256" key="2">
    <source>
        <dbReference type="ARBA" id="ARBA00022857"/>
    </source>
</evidence>
<evidence type="ECO:0000259" key="7">
    <source>
        <dbReference type="Pfam" id="PF00248"/>
    </source>
</evidence>
<protein>
    <submittedName>
        <fullName evidence="8">Aldo/keto reductase</fullName>
    </submittedName>
</protein>
<proteinExistence type="inferred from homology"/>
<evidence type="ECO:0000256" key="4">
    <source>
        <dbReference type="PIRSR" id="PIRSR000097-1"/>
    </source>
</evidence>
<dbReference type="PANTHER" id="PTHR43827">
    <property type="entry name" value="2,5-DIKETO-D-GLUCONIC ACID REDUCTASE"/>
    <property type="match status" value="1"/>
</dbReference>
<dbReference type="InterPro" id="IPR018170">
    <property type="entry name" value="Aldo/ket_reductase_CS"/>
</dbReference>
<keyword evidence="3" id="KW-0560">Oxidoreductase</keyword>
<dbReference type="CDD" id="cd19133">
    <property type="entry name" value="AKR_AKR5F1"/>
    <property type="match status" value="1"/>
</dbReference>
<dbReference type="OrthoDB" id="9804790at2"/>
<accession>A0A346B042</accession>
<dbReference type="PROSITE" id="PS00062">
    <property type="entry name" value="ALDOKETO_REDUCTASE_2"/>
    <property type="match status" value="1"/>
</dbReference>
<feature type="domain" description="NADP-dependent oxidoreductase" evidence="7">
    <location>
        <begin position="15"/>
        <end position="257"/>
    </location>
</feature>
<dbReference type="PROSITE" id="PS00798">
    <property type="entry name" value="ALDOKETO_REDUCTASE_1"/>
    <property type="match status" value="1"/>
</dbReference>
<dbReference type="EMBL" id="CP029462">
    <property type="protein sequence ID" value="AXL21485.1"/>
    <property type="molecule type" value="Genomic_DNA"/>
</dbReference>
<feature type="binding site" evidence="5">
    <location>
        <position position="107"/>
    </location>
    <ligand>
        <name>substrate</name>
    </ligand>
</feature>
<dbReference type="GO" id="GO:0016616">
    <property type="term" value="F:oxidoreductase activity, acting on the CH-OH group of donors, NAD or NADP as acceptor"/>
    <property type="evidence" value="ECO:0007669"/>
    <property type="project" value="UniProtKB-ARBA"/>
</dbReference>
<dbReference type="InterPro" id="IPR020471">
    <property type="entry name" value="AKR"/>
</dbReference>
<reference evidence="8 9" key="1">
    <citation type="submission" date="2018-05" db="EMBL/GenBank/DDBJ databases">
        <title>Complete genome sequence of Megasphaera sp. AJH120T, isolated from the ceca of a chicken.</title>
        <authorList>
            <person name="Maki J."/>
            <person name="Looft T."/>
        </authorList>
    </citation>
    <scope>NUCLEOTIDE SEQUENCE [LARGE SCALE GENOMIC DNA]</scope>
    <source>
        <strain evidence="8 9">AJH120</strain>
    </source>
</reference>
<name>A0A346B042_9FIRM</name>